<dbReference type="Proteomes" id="UP000239156">
    <property type="component" value="Unassembled WGS sequence"/>
</dbReference>
<comment type="caution">
    <text evidence="2">The sequence shown here is derived from an EMBL/GenBank/DDBJ whole genome shotgun (WGS) entry which is preliminary data.</text>
</comment>
<protein>
    <submittedName>
        <fullName evidence="2">Uncharacterized protein</fullName>
    </submittedName>
</protein>
<accession>A0A2S4VLH2</accession>
<feature type="signal peptide" evidence="1">
    <location>
        <begin position="1"/>
        <end position="18"/>
    </location>
</feature>
<evidence type="ECO:0000313" key="3">
    <source>
        <dbReference type="Proteomes" id="UP000239156"/>
    </source>
</evidence>
<proteinExistence type="predicted"/>
<keyword evidence="3" id="KW-1185">Reference proteome</keyword>
<evidence type="ECO:0000256" key="1">
    <source>
        <dbReference type="SAM" id="SignalP"/>
    </source>
</evidence>
<organism evidence="2 3">
    <name type="scientific">Puccinia striiformis</name>
    <dbReference type="NCBI Taxonomy" id="27350"/>
    <lineage>
        <taxon>Eukaryota</taxon>
        <taxon>Fungi</taxon>
        <taxon>Dikarya</taxon>
        <taxon>Basidiomycota</taxon>
        <taxon>Pucciniomycotina</taxon>
        <taxon>Pucciniomycetes</taxon>
        <taxon>Pucciniales</taxon>
        <taxon>Pucciniaceae</taxon>
        <taxon>Puccinia</taxon>
    </lineage>
</organism>
<evidence type="ECO:0000313" key="2">
    <source>
        <dbReference type="EMBL" id="POW10210.1"/>
    </source>
</evidence>
<dbReference type="EMBL" id="PKSL01000048">
    <property type="protein sequence ID" value="POW10210.1"/>
    <property type="molecule type" value="Genomic_DNA"/>
</dbReference>
<sequence length="261" mass="29063">MLMACAGVLAQFVHWCLGSIVSADMPTKAPNGQRQRRRNKLVVKNHNRPAPKALKKTAEKKTHAVPAATATPIVGEKRGFPIAIETNGDHANGPILINDPIFIEAGSKGDKPGNPIAIDSNGDNADNPLLINPEGEDDDIEITWLQQCEMEERNEANNAVNLISICLPDNDSSDEESDEEELFPSFWPVLQKMRFHSLTPQPLVPRQTKCVWRQKHLEAVGRSDNPMMTGWLKQAPRVLKKYKSHRCIPRQAAMRIDILTS</sequence>
<gene>
    <name evidence="2" type="ORF">PSTT_06283</name>
</gene>
<dbReference type="VEuPathDB" id="FungiDB:PSHT_13691"/>
<dbReference type="AlphaFoldDB" id="A0A2S4VLH2"/>
<reference evidence="2" key="1">
    <citation type="submission" date="2017-12" db="EMBL/GenBank/DDBJ databases">
        <title>Gene loss provides genomic basis for host adaptation in cereal stripe rust fungi.</title>
        <authorList>
            <person name="Xia C."/>
        </authorList>
    </citation>
    <scope>NUCLEOTIDE SEQUENCE [LARGE SCALE GENOMIC DNA]</scope>
    <source>
        <strain evidence="2">93-210</strain>
    </source>
</reference>
<keyword evidence="1" id="KW-0732">Signal</keyword>
<name>A0A2S4VLH2_9BASI</name>
<feature type="chain" id="PRO_5015602471" evidence="1">
    <location>
        <begin position="19"/>
        <end position="261"/>
    </location>
</feature>
<dbReference type="VEuPathDB" id="FungiDB:PSTT_06283"/>